<name>A0A1L3ZV69_9SPHN</name>
<keyword evidence="2" id="KW-1185">Reference proteome</keyword>
<gene>
    <name evidence="1" type="ORF">BSL82_09585</name>
</gene>
<dbReference type="RefSeq" id="WP_072597149.1">
    <property type="nucleotide sequence ID" value="NZ_CP018221.1"/>
</dbReference>
<dbReference type="Proteomes" id="UP000182063">
    <property type="component" value="Chromosome"/>
</dbReference>
<dbReference type="EMBL" id="CP018221">
    <property type="protein sequence ID" value="API59532.1"/>
    <property type="molecule type" value="Genomic_DNA"/>
</dbReference>
<accession>A0A1L3ZV69</accession>
<dbReference type="AlphaFoldDB" id="A0A1L3ZV69"/>
<organism evidence="1 2">
    <name type="scientific">Tardibacter chloracetimidivorans</name>
    <dbReference type="NCBI Taxonomy" id="1921510"/>
    <lineage>
        <taxon>Bacteria</taxon>
        <taxon>Pseudomonadati</taxon>
        <taxon>Pseudomonadota</taxon>
        <taxon>Alphaproteobacteria</taxon>
        <taxon>Sphingomonadales</taxon>
        <taxon>Sphingomonadaceae</taxon>
        <taxon>Tardibacter</taxon>
    </lineage>
</organism>
<reference evidence="2" key="1">
    <citation type="submission" date="2016-11" db="EMBL/GenBank/DDBJ databases">
        <title>Complete Genome Sequence of alachlor-degrading Sphingomonas sp. strain JJ-A5.</title>
        <authorList>
            <person name="Lee H."/>
            <person name="Ka J.-O."/>
        </authorList>
    </citation>
    <scope>NUCLEOTIDE SEQUENCE [LARGE SCALE GENOMIC DNA]</scope>
    <source>
        <strain evidence="2">JJ-A5</strain>
    </source>
</reference>
<evidence type="ECO:0000313" key="1">
    <source>
        <dbReference type="EMBL" id="API59532.1"/>
    </source>
</evidence>
<proteinExistence type="predicted"/>
<sequence length="91" mass="9397">MAVIVTELAQVRDRANVPPVPPREQQSLTIGGAASAAFGGGTSYVEIDSDTACRVEFGAAPDGNGDTFYVPALTPRQFNVIPGHKVIAVAA</sequence>
<dbReference type="STRING" id="1921510.BSL82_09585"/>
<protein>
    <submittedName>
        <fullName evidence="1">Uncharacterized protein</fullName>
    </submittedName>
</protein>
<evidence type="ECO:0000313" key="2">
    <source>
        <dbReference type="Proteomes" id="UP000182063"/>
    </source>
</evidence>
<dbReference type="KEGG" id="sphj:BSL82_09585"/>